<dbReference type="PROSITE" id="PS01124">
    <property type="entry name" value="HTH_ARAC_FAMILY_2"/>
    <property type="match status" value="1"/>
</dbReference>
<evidence type="ECO:0000313" key="5">
    <source>
        <dbReference type="EMBL" id="SKB65714.1"/>
    </source>
</evidence>
<dbReference type="SUPFAM" id="SSF46689">
    <property type="entry name" value="Homeodomain-like"/>
    <property type="match status" value="2"/>
</dbReference>
<keyword evidence="6" id="KW-1185">Reference proteome</keyword>
<dbReference type="SUPFAM" id="SSF51182">
    <property type="entry name" value="RmlC-like cupins"/>
    <property type="match status" value="1"/>
</dbReference>
<dbReference type="Gene3D" id="2.60.120.10">
    <property type="entry name" value="Jelly Rolls"/>
    <property type="match status" value="1"/>
</dbReference>
<keyword evidence="3" id="KW-0804">Transcription</keyword>
<dbReference type="GO" id="GO:0003700">
    <property type="term" value="F:DNA-binding transcription factor activity"/>
    <property type="evidence" value="ECO:0007669"/>
    <property type="project" value="InterPro"/>
</dbReference>
<evidence type="ECO:0000313" key="6">
    <source>
        <dbReference type="Proteomes" id="UP000191112"/>
    </source>
</evidence>
<sequence length="292" mass="34055">MSHLENILREITPLSSEDSFLVFDRIHKSFEFPYHYHPEVELNFIVHGKGYKRVVGDHSDEIDDLELVLIGPNLPHCWANHNCKSKRSHEITIQFNQDFFSQALMGKNIFKPINNLMRDSIKGILFSQETAEKLKNSLLTLSKMNSFDSFVEVMKILNELANSKDRTLLSSYSIEQEKFSYKDTMQIVHDYVHQNFKSKIMLNDIAALVNMSIPTFNRFIKQRTGKTFINYLNDIRVSYTVRWMLERNMTISEIAFEAGFNNIANFNKIFKSVKNTTPSSFKEQFAGIKKIE</sequence>
<dbReference type="InterPro" id="IPR009057">
    <property type="entry name" value="Homeodomain-like_sf"/>
</dbReference>
<dbReference type="Pfam" id="PF12833">
    <property type="entry name" value="HTH_18"/>
    <property type="match status" value="1"/>
</dbReference>
<evidence type="ECO:0000256" key="2">
    <source>
        <dbReference type="ARBA" id="ARBA00023125"/>
    </source>
</evidence>
<dbReference type="AlphaFoldDB" id="A0A1T5D1Y1"/>
<dbReference type="STRING" id="619805.SAMN05660477_00535"/>
<dbReference type="Proteomes" id="UP000191112">
    <property type="component" value="Unassembled WGS sequence"/>
</dbReference>
<dbReference type="PANTHER" id="PTHR43280:SF27">
    <property type="entry name" value="TRANSCRIPTIONAL REGULATOR MTLR"/>
    <property type="match status" value="1"/>
</dbReference>
<evidence type="ECO:0000259" key="4">
    <source>
        <dbReference type="PROSITE" id="PS01124"/>
    </source>
</evidence>
<dbReference type="GO" id="GO:0043565">
    <property type="term" value="F:sequence-specific DNA binding"/>
    <property type="evidence" value="ECO:0007669"/>
    <property type="project" value="InterPro"/>
</dbReference>
<dbReference type="PROSITE" id="PS00041">
    <property type="entry name" value="HTH_ARAC_FAMILY_1"/>
    <property type="match status" value="1"/>
</dbReference>
<name>A0A1T5D1Y1_9FLAO</name>
<evidence type="ECO:0000256" key="3">
    <source>
        <dbReference type="ARBA" id="ARBA00023163"/>
    </source>
</evidence>
<feature type="domain" description="HTH araC/xylS-type" evidence="4">
    <location>
        <begin position="186"/>
        <end position="284"/>
    </location>
</feature>
<keyword evidence="1" id="KW-0805">Transcription regulation</keyword>
<protein>
    <submittedName>
        <fullName evidence="5">AraC-type DNA-binding protein</fullName>
    </submittedName>
</protein>
<dbReference type="PANTHER" id="PTHR43280">
    <property type="entry name" value="ARAC-FAMILY TRANSCRIPTIONAL REGULATOR"/>
    <property type="match status" value="1"/>
</dbReference>
<dbReference type="OrthoDB" id="1410704at2"/>
<dbReference type="InterPro" id="IPR018062">
    <property type="entry name" value="HTH_AraC-typ_CS"/>
</dbReference>
<accession>A0A1T5D1Y1</accession>
<dbReference type="SMART" id="SM00342">
    <property type="entry name" value="HTH_ARAC"/>
    <property type="match status" value="1"/>
</dbReference>
<reference evidence="5 6" key="1">
    <citation type="submission" date="2017-02" db="EMBL/GenBank/DDBJ databases">
        <authorList>
            <person name="Peterson S.W."/>
        </authorList>
    </citation>
    <scope>NUCLEOTIDE SEQUENCE [LARGE SCALE GENOMIC DNA]</scope>
    <source>
        <strain evidence="5 6">DSM 22323</strain>
    </source>
</reference>
<keyword evidence="2 5" id="KW-0238">DNA-binding</keyword>
<proteinExistence type="predicted"/>
<dbReference type="EMBL" id="FUYZ01000001">
    <property type="protein sequence ID" value="SKB65714.1"/>
    <property type="molecule type" value="Genomic_DNA"/>
</dbReference>
<dbReference type="InterPro" id="IPR018060">
    <property type="entry name" value="HTH_AraC"/>
</dbReference>
<dbReference type="RefSeq" id="WP_079665801.1">
    <property type="nucleotide sequence ID" value="NZ_FUYZ01000001.1"/>
</dbReference>
<evidence type="ECO:0000256" key="1">
    <source>
        <dbReference type="ARBA" id="ARBA00023015"/>
    </source>
</evidence>
<organism evidence="5 6">
    <name type="scientific">Soonwooa buanensis</name>
    <dbReference type="NCBI Taxonomy" id="619805"/>
    <lineage>
        <taxon>Bacteria</taxon>
        <taxon>Pseudomonadati</taxon>
        <taxon>Bacteroidota</taxon>
        <taxon>Flavobacteriia</taxon>
        <taxon>Flavobacteriales</taxon>
        <taxon>Weeksellaceae</taxon>
        <taxon>Chryseobacterium group</taxon>
        <taxon>Soonwooa</taxon>
    </lineage>
</organism>
<dbReference type="InterPro" id="IPR014710">
    <property type="entry name" value="RmlC-like_jellyroll"/>
</dbReference>
<dbReference type="InterPro" id="IPR011051">
    <property type="entry name" value="RmlC_Cupin_sf"/>
</dbReference>
<dbReference type="Gene3D" id="1.10.10.60">
    <property type="entry name" value="Homeodomain-like"/>
    <property type="match status" value="2"/>
</dbReference>
<gene>
    <name evidence="5" type="ORF">SAMN05660477_00535</name>
</gene>